<dbReference type="InterPro" id="IPR004154">
    <property type="entry name" value="Anticodon-bd"/>
</dbReference>
<evidence type="ECO:0000256" key="3">
    <source>
        <dbReference type="ARBA" id="ARBA00022598"/>
    </source>
</evidence>
<proteinExistence type="predicted"/>
<dbReference type="InterPro" id="IPR006195">
    <property type="entry name" value="aa-tRNA-synth_II"/>
</dbReference>
<evidence type="ECO:0000256" key="6">
    <source>
        <dbReference type="ARBA" id="ARBA00022917"/>
    </source>
</evidence>
<dbReference type="GO" id="GO:0004827">
    <property type="term" value="F:proline-tRNA ligase activity"/>
    <property type="evidence" value="ECO:0007669"/>
    <property type="project" value="UniProtKB-EC"/>
</dbReference>
<feature type="domain" description="Aminoacyl-transfer RNA synthetases class-II family profile" evidence="10">
    <location>
        <begin position="38"/>
        <end position="318"/>
    </location>
</feature>
<evidence type="ECO:0000259" key="10">
    <source>
        <dbReference type="PROSITE" id="PS50862"/>
    </source>
</evidence>
<dbReference type="Gene3D" id="3.30.930.10">
    <property type="entry name" value="Bira Bifunctional Protein, Domain 2"/>
    <property type="match status" value="1"/>
</dbReference>
<protein>
    <recommendedName>
        <fullName evidence="2">Proline--tRNA ligase</fullName>
        <ecNumber evidence="1">6.1.1.15</ecNumber>
    </recommendedName>
    <alternativeName>
        <fullName evidence="8">Prolyl-tRNA synthetase</fullName>
    </alternativeName>
</protein>
<evidence type="ECO:0000256" key="4">
    <source>
        <dbReference type="ARBA" id="ARBA00022741"/>
    </source>
</evidence>
<dbReference type="InterPro" id="IPR036621">
    <property type="entry name" value="Anticodon-bd_dom_sf"/>
</dbReference>
<reference evidence="11 12" key="1">
    <citation type="journal article" date="2016" name="Nat. Commun.">
        <title>Thousands of microbial genomes shed light on interconnected biogeochemical processes in an aquifer system.</title>
        <authorList>
            <person name="Anantharaman K."/>
            <person name="Brown C.T."/>
            <person name="Hug L.A."/>
            <person name="Sharon I."/>
            <person name="Castelle C.J."/>
            <person name="Probst A.J."/>
            <person name="Thomas B.C."/>
            <person name="Singh A."/>
            <person name="Wilkins M.J."/>
            <person name="Karaoz U."/>
            <person name="Brodie E.L."/>
            <person name="Williams K.H."/>
            <person name="Hubbard S.S."/>
            <person name="Banfield J.F."/>
        </authorList>
    </citation>
    <scope>NUCLEOTIDE SEQUENCE [LARGE SCALE GENOMIC DNA]</scope>
</reference>
<dbReference type="SUPFAM" id="SSF52954">
    <property type="entry name" value="Class II aaRS ABD-related"/>
    <property type="match status" value="1"/>
</dbReference>
<keyword evidence="4" id="KW-0547">Nucleotide-binding</keyword>
<dbReference type="PANTHER" id="PTHR42753:SF2">
    <property type="entry name" value="PROLINE--TRNA LIGASE"/>
    <property type="match status" value="1"/>
</dbReference>
<evidence type="ECO:0000256" key="7">
    <source>
        <dbReference type="ARBA" id="ARBA00023146"/>
    </source>
</evidence>
<sequence length="417" mass="47052">MRQSELFTKTRREAPKDEAAKNAELLIRAGYIHKEMAGVYSYLPLGLRVFNNVVRIIREEMNAIGGQELELTTLQSPELWKKSDRWRDDSIDVWFKTALKDGGELGLGTTHEEPMTALMTEYVSSYKDLPKYVYQFQTKFRNEKRAKSGILRTREFVMKDLYSFSKDEKEFRTFYEKCAAAYKKIFDRAGIGDTTFRTFASGGSFSKYSDEFQCVCDTGEDTVYIDEKKRIGVNKEVYTDEVLTDLGIAKAELKERKAIEVGNIFPLGTRFSDALGLRYKDEHGKEVPVVMGSYGIGPGRLMGTIVEVLADAKGIVWPEEVAPYAVHILSITGGNRDVSTEADRLYELLRENGIETLYDDRDIRAGEKFADSDLIGIPKRVIVSEKTMSEGGVEVVLRKDGSTTFVAESDIIGHLAT</sequence>
<dbReference type="Proteomes" id="UP000177958">
    <property type="component" value="Unassembled WGS sequence"/>
</dbReference>
<dbReference type="Pfam" id="PF03129">
    <property type="entry name" value="HGTP_anticodon"/>
    <property type="match status" value="1"/>
</dbReference>
<dbReference type="InterPro" id="IPR002314">
    <property type="entry name" value="aa-tRNA-synt_IIb"/>
</dbReference>
<comment type="catalytic activity">
    <reaction evidence="9">
        <text>tRNA(Pro) + L-proline + ATP = L-prolyl-tRNA(Pro) + AMP + diphosphate</text>
        <dbReference type="Rhea" id="RHEA:14305"/>
        <dbReference type="Rhea" id="RHEA-COMP:9700"/>
        <dbReference type="Rhea" id="RHEA-COMP:9702"/>
        <dbReference type="ChEBI" id="CHEBI:30616"/>
        <dbReference type="ChEBI" id="CHEBI:33019"/>
        <dbReference type="ChEBI" id="CHEBI:60039"/>
        <dbReference type="ChEBI" id="CHEBI:78442"/>
        <dbReference type="ChEBI" id="CHEBI:78532"/>
        <dbReference type="ChEBI" id="CHEBI:456215"/>
        <dbReference type="EC" id="6.1.1.15"/>
    </reaction>
</comment>
<keyword evidence="3" id="KW-0436">Ligase</keyword>
<accession>A0A1F6DA42</accession>
<dbReference type="InterPro" id="IPR002316">
    <property type="entry name" value="Pro-tRNA-ligase_IIa"/>
</dbReference>
<evidence type="ECO:0000256" key="2">
    <source>
        <dbReference type="ARBA" id="ARBA00019110"/>
    </source>
</evidence>
<gene>
    <name evidence="11" type="ORF">A2853_00090</name>
</gene>
<dbReference type="PANTHER" id="PTHR42753">
    <property type="entry name" value="MITOCHONDRIAL RIBOSOME PROTEIN L39/PROLYL-TRNA LIGASE FAMILY MEMBER"/>
    <property type="match status" value="1"/>
</dbReference>
<dbReference type="PROSITE" id="PS50862">
    <property type="entry name" value="AA_TRNA_LIGASE_II"/>
    <property type="match status" value="1"/>
</dbReference>
<evidence type="ECO:0000313" key="12">
    <source>
        <dbReference type="Proteomes" id="UP000177958"/>
    </source>
</evidence>
<evidence type="ECO:0000256" key="1">
    <source>
        <dbReference type="ARBA" id="ARBA00012831"/>
    </source>
</evidence>
<name>A0A1F6DA42_9BACT</name>
<evidence type="ECO:0000256" key="5">
    <source>
        <dbReference type="ARBA" id="ARBA00022840"/>
    </source>
</evidence>
<keyword evidence="6" id="KW-0648">Protein biosynthesis</keyword>
<dbReference type="GO" id="GO:0005524">
    <property type="term" value="F:ATP binding"/>
    <property type="evidence" value="ECO:0007669"/>
    <property type="project" value="UniProtKB-KW"/>
</dbReference>
<dbReference type="GO" id="GO:0005829">
    <property type="term" value="C:cytosol"/>
    <property type="evidence" value="ECO:0007669"/>
    <property type="project" value="TreeGrafter"/>
</dbReference>
<dbReference type="GO" id="GO:0006433">
    <property type="term" value="P:prolyl-tRNA aminoacylation"/>
    <property type="evidence" value="ECO:0007669"/>
    <property type="project" value="InterPro"/>
</dbReference>
<dbReference type="PRINTS" id="PR01046">
    <property type="entry name" value="TRNASYNTHPRO"/>
</dbReference>
<dbReference type="Gene3D" id="3.40.50.800">
    <property type="entry name" value="Anticodon-binding domain"/>
    <property type="match status" value="1"/>
</dbReference>
<keyword evidence="5" id="KW-0067">ATP-binding</keyword>
<dbReference type="Pfam" id="PF00587">
    <property type="entry name" value="tRNA-synt_2b"/>
    <property type="match status" value="1"/>
</dbReference>
<evidence type="ECO:0000256" key="8">
    <source>
        <dbReference type="ARBA" id="ARBA00029731"/>
    </source>
</evidence>
<dbReference type="EMBL" id="MFKX01000004">
    <property type="protein sequence ID" value="OGG58308.1"/>
    <property type="molecule type" value="Genomic_DNA"/>
</dbReference>
<dbReference type="InterPro" id="IPR044140">
    <property type="entry name" value="ProRS_anticodon_short"/>
</dbReference>
<dbReference type="SUPFAM" id="SSF55681">
    <property type="entry name" value="Class II aaRS and biotin synthetases"/>
    <property type="match status" value="1"/>
</dbReference>
<comment type="caution">
    <text evidence="11">The sequence shown here is derived from an EMBL/GenBank/DDBJ whole genome shotgun (WGS) entry which is preliminary data.</text>
</comment>
<evidence type="ECO:0000313" key="11">
    <source>
        <dbReference type="EMBL" id="OGG58308.1"/>
    </source>
</evidence>
<dbReference type="InterPro" id="IPR045864">
    <property type="entry name" value="aa-tRNA-synth_II/BPL/LPL"/>
</dbReference>
<dbReference type="InterPro" id="IPR050062">
    <property type="entry name" value="Pro-tRNA_synthetase"/>
</dbReference>
<dbReference type="EC" id="6.1.1.15" evidence="1"/>
<dbReference type="CDD" id="cd00861">
    <property type="entry name" value="ProRS_anticodon_short"/>
    <property type="match status" value="1"/>
</dbReference>
<dbReference type="AlphaFoldDB" id="A0A1F6DA42"/>
<evidence type="ECO:0000256" key="9">
    <source>
        <dbReference type="ARBA" id="ARBA00047671"/>
    </source>
</evidence>
<organism evidence="11 12">
    <name type="scientific">Candidatus Kaiserbacteria bacterium RIFCSPHIGHO2_01_FULL_55_17</name>
    <dbReference type="NCBI Taxonomy" id="1798484"/>
    <lineage>
        <taxon>Bacteria</taxon>
        <taxon>Candidatus Kaiseribacteriota</taxon>
    </lineage>
</organism>
<keyword evidence="7 11" id="KW-0030">Aminoacyl-tRNA synthetase</keyword>